<dbReference type="InterPro" id="IPR018710">
    <property type="entry name" value="DUF2232"/>
</dbReference>
<keyword evidence="3" id="KW-1185">Reference proteome</keyword>
<keyword evidence="1" id="KW-0472">Membrane</keyword>
<reference evidence="3" key="2">
    <citation type="submission" date="2012-03" db="EMBL/GenBank/DDBJ databases">
        <title>The complete genome sequence of the pioneer microbe on fresh volcanic deposit, Leptospirillum ferrooxidans strain C2-3.</title>
        <authorList>
            <person name="Fujimura R."/>
            <person name="Sato Y."/>
            <person name="Nishizawa T."/>
            <person name="Nanba K."/>
            <person name="Oshima K."/>
            <person name="Hattori M."/>
            <person name="Kamijo T."/>
            <person name="Ohta H."/>
        </authorList>
    </citation>
    <scope>NUCLEOTIDE SEQUENCE [LARGE SCALE GENOMIC DNA]</scope>
    <source>
        <strain evidence="3">C2-3</strain>
    </source>
</reference>
<dbReference type="KEGG" id="lfc:LFE_0855"/>
<evidence type="ECO:0000313" key="2">
    <source>
        <dbReference type="EMBL" id="BAM06564.1"/>
    </source>
</evidence>
<feature type="transmembrane region" description="Helical" evidence="1">
    <location>
        <begin position="226"/>
        <end position="246"/>
    </location>
</feature>
<feature type="transmembrane region" description="Helical" evidence="1">
    <location>
        <begin position="200"/>
        <end position="220"/>
    </location>
</feature>
<dbReference type="eggNOG" id="COG4241">
    <property type="taxonomic scope" value="Bacteria"/>
</dbReference>
<accession>I0IMR5</accession>
<evidence type="ECO:0000256" key="1">
    <source>
        <dbReference type="SAM" id="Phobius"/>
    </source>
</evidence>
<dbReference type="AlphaFoldDB" id="I0IMR5"/>
<gene>
    <name evidence="2" type="ordered locus">LFE_0855</name>
</gene>
<feature type="transmembrane region" description="Helical" evidence="1">
    <location>
        <begin position="258"/>
        <end position="283"/>
    </location>
</feature>
<protein>
    <recommendedName>
        <fullName evidence="4">DUF2232 domain-containing protein</fullName>
    </recommendedName>
</protein>
<keyword evidence="1" id="KW-0812">Transmembrane</keyword>
<proteinExistence type="predicted"/>
<dbReference type="Proteomes" id="UP000007382">
    <property type="component" value="Chromosome"/>
</dbReference>
<dbReference type="PATRIC" id="fig|1162668.3.peg.999"/>
<name>I0IMR5_LEPFC</name>
<evidence type="ECO:0008006" key="4">
    <source>
        <dbReference type="Google" id="ProtNLM"/>
    </source>
</evidence>
<dbReference type="Pfam" id="PF09991">
    <property type="entry name" value="DUF2232"/>
    <property type="match status" value="1"/>
</dbReference>
<dbReference type="PANTHER" id="PTHR41324:SF1">
    <property type="entry name" value="DUF2232 DOMAIN-CONTAINING PROTEIN"/>
    <property type="match status" value="1"/>
</dbReference>
<feature type="transmembrane region" description="Helical" evidence="1">
    <location>
        <begin position="157"/>
        <end position="179"/>
    </location>
</feature>
<feature type="transmembrane region" description="Helical" evidence="1">
    <location>
        <begin position="84"/>
        <end position="105"/>
    </location>
</feature>
<dbReference type="HOGENOM" id="CLU_068641_1_0_0"/>
<dbReference type="STRING" id="1162668.LFE_0855"/>
<organism evidence="2 3">
    <name type="scientific">Leptospirillum ferrooxidans (strain C2-3)</name>
    <dbReference type="NCBI Taxonomy" id="1162668"/>
    <lineage>
        <taxon>Bacteria</taxon>
        <taxon>Pseudomonadati</taxon>
        <taxon>Nitrospirota</taxon>
        <taxon>Nitrospiria</taxon>
        <taxon>Nitrospirales</taxon>
        <taxon>Nitrospiraceae</taxon>
        <taxon>Leptospirillum</taxon>
    </lineage>
</organism>
<feature type="transmembrane region" description="Helical" evidence="1">
    <location>
        <begin position="36"/>
        <end position="63"/>
    </location>
</feature>
<sequence length="303" mass="33574">MFLGVTNYPRVGLFLALFSGVPLALAQISHHRQQLGLGAMVLSGALVEVLAHSPLWLIFYLAWAGMSGVLTGELIRRHYPISKIVAMVSLQIAGFSSFIISLAYFKTAGHIVQVLQKSFSDSFHLFLANYLKNSPTPISPSDLILIKQMEPQLFQSFLAILPGFLLSGIVLTAFTQVSVVDEFLLKKSQLTSRKGISKWYLPDQMVFVFIIALALLAIPHDFSRTLGINILLVIGTIYIAQGAGVITSYTKSRSFGLWFWIVTSAFILIQPLILLMLSVVGILDVWLDFRKIRPPKESTSETD</sequence>
<keyword evidence="1" id="KW-1133">Transmembrane helix</keyword>
<reference evidence="2 3" key="1">
    <citation type="journal article" date="2012" name="J. Bacteriol.">
        <title>Complete Genome Sequence of Leptospirillum ferrooxidans Strain C2-3, Isolated from a Fresh Volcanic Ash Deposit on the Island of Miyake, Japan.</title>
        <authorList>
            <person name="Fujimura R."/>
            <person name="Sato Y."/>
            <person name="Nishizawa T."/>
            <person name="Oshima K."/>
            <person name="Kim S.-W."/>
            <person name="Hattori M."/>
            <person name="Kamijo T."/>
            <person name="Ohta H."/>
        </authorList>
    </citation>
    <scope>NUCLEOTIDE SEQUENCE [LARGE SCALE GENOMIC DNA]</scope>
    <source>
        <strain evidence="2 3">C2-3</strain>
    </source>
</reference>
<evidence type="ECO:0000313" key="3">
    <source>
        <dbReference type="Proteomes" id="UP000007382"/>
    </source>
</evidence>
<dbReference type="EMBL" id="AP012342">
    <property type="protein sequence ID" value="BAM06564.1"/>
    <property type="molecule type" value="Genomic_DNA"/>
</dbReference>
<dbReference type="PANTHER" id="PTHR41324">
    <property type="entry name" value="MEMBRANE PROTEIN-RELATED"/>
    <property type="match status" value="1"/>
</dbReference>